<evidence type="ECO:0000313" key="2">
    <source>
        <dbReference type="Proteomes" id="UP001054945"/>
    </source>
</evidence>
<organism evidence="1 2">
    <name type="scientific">Caerostris extrusa</name>
    <name type="common">Bark spider</name>
    <name type="synonym">Caerostris bankana</name>
    <dbReference type="NCBI Taxonomy" id="172846"/>
    <lineage>
        <taxon>Eukaryota</taxon>
        <taxon>Metazoa</taxon>
        <taxon>Ecdysozoa</taxon>
        <taxon>Arthropoda</taxon>
        <taxon>Chelicerata</taxon>
        <taxon>Arachnida</taxon>
        <taxon>Araneae</taxon>
        <taxon>Araneomorphae</taxon>
        <taxon>Entelegynae</taxon>
        <taxon>Araneoidea</taxon>
        <taxon>Araneidae</taxon>
        <taxon>Caerostris</taxon>
    </lineage>
</organism>
<evidence type="ECO:0000313" key="1">
    <source>
        <dbReference type="EMBL" id="GIX71513.1"/>
    </source>
</evidence>
<accession>A0AAV4MGQ2</accession>
<comment type="caution">
    <text evidence="1">The sequence shown here is derived from an EMBL/GenBank/DDBJ whole genome shotgun (WGS) entry which is preliminary data.</text>
</comment>
<sequence length="91" mass="11308">MESAEIYDKNVNTFRFLRKRGRIKKVDVSTFRQEDKFLCTPDGKTTYFSEAFEKWRERNYSISYEEFRKDIERYKHWKNLCLTRMLLLKFS</sequence>
<proteinExistence type="predicted"/>
<dbReference type="EMBL" id="BPLR01019759">
    <property type="protein sequence ID" value="GIX71513.1"/>
    <property type="molecule type" value="Genomic_DNA"/>
</dbReference>
<protein>
    <submittedName>
        <fullName evidence="1">Uncharacterized protein</fullName>
    </submittedName>
</protein>
<keyword evidence="2" id="KW-1185">Reference proteome</keyword>
<dbReference type="AlphaFoldDB" id="A0AAV4MGQ2"/>
<name>A0AAV4MGQ2_CAEEX</name>
<reference evidence="1 2" key="1">
    <citation type="submission" date="2021-06" db="EMBL/GenBank/DDBJ databases">
        <title>Caerostris extrusa draft genome.</title>
        <authorList>
            <person name="Kono N."/>
            <person name="Arakawa K."/>
        </authorList>
    </citation>
    <scope>NUCLEOTIDE SEQUENCE [LARGE SCALE GENOMIC DNA]</scope>
</reference>
<dbReference type="Proteomes" id="UP001054945">
    <property type="component" value="Unassembled WGS sequence"/>
</dbReference>
<gene>
    <name evidence="1" type="ORF">CEXT_14581</name>
</gene>